<evidence type="ECO:0000313" key="3">
    <source>
        <dbReference type="EMBL" id="MPB99589.1"/>
    </source>
</evidence>
<dbReference type="EMBL" id="AACKMW020000042">
    <property type="protein sequence ID" value="MPB99589.1"/>
    <property type="molecule type" value="Genomic_DNA"/>
</dbReference>
<dbReference type="SMART" id="SM00869">
    <property type="entry name" value="Autotransporter"/>
    <property type="match status" value="1"/>
</dbReference>
<name>A0ABW9N5R9_9BACT</name>
<dbReference type="Gene3D" id="2.40.128.130">
    <property type="entry name" value="Autotransporter beta-domain"/>
    <property type="match status" value="1"/>
</dbReference>
<keyword evidence="1" id="KW-0732">Signal</keyword>
<organism evidence="3 4">
    <name type="scientific">Campylobacter subantarcticus</name>
    <dbReference type="NCBI Taxonomy" id="497724"/>
    <lineage>
        <taxon>Bacteria</taxon>
        <taxon>Pseudomonadati</taxon>
        <taxon>Campylobacterota</taxon>
        <taxon>Epsilonproteobacteria</taxon>
        <taxon>Campylobacterales</taxon>
        <taxon>Campylobacteraceae</taxon>
        <taxon>Campylobacter</taxon>
    </lineage>
</organism>
<evidence type="ECO:0000256" key="1">
    <source>
        <dbReference type="SAM" id="SignalP"/>
    </source>
</evidence>
<proteinExistence type="predicted"/>
<dbReference type="InterPro" id="IPR005546">
    <property type="entry name" value="Autotransporte_beta"/>
</dbReference>
<gene>
    <name evidence="3" type="ORF">A0Z09_005980</name>
</gene>
<dbReference type="InterPro" id="IPR036709">
    <property type="entry name" value="Autotransporte_beta_dom_sf"/>
</dbReference>
<feature type="domain" description="Autotransporter" evidence="2">
    <location>
        <begin position="1113"/>
        <end position="1391"/>
    </location>
</feature>
<dbReference type="SUPFAM" id="SSF103515">
    <property type="entry name" value="Autotransporter"/>
    <property type="match status" value="1"/>
</dbReference>
<feature type="chain" id="PRO_5045578218" evidence="1">
    <location>
        <begin position="27"/>
        <end position="1391"/>
    </location>
</feature>
<keyword evidence="4" id="KW-1185">Reference proteome</keyword>
<dbReference type="Proteomes" id="UP000364097">
    <property type="component" value="Unassembled WGS sequence"/>
</dbReference>
<protein>
    <submittedName>
        <fullName evidence="3">Autotransporter domain protein</fullName>
    </submittedName>
</protein>
<evidence type="ECO:0000259" key="2">
    <source>
        <dbReference type="PROSITE" id="PS51208"/>
    </source>
</evidence>
<comment type="caution">
    <text evidence="3">The sequence shown here is derived from an EMBL/GenBank/DDBJ whole genome shotgun (WGS) entry which is preliminary data.</text>
</comment>
<accession>A0ABW9N5R9</accession>
<dbReference type="PROSITE" id="PS51208">
    <property type="entry name" value="AUTOTRANSPORTER"/>
    <property type="match status" value="1"/>
</dbReference>
<feature type="signal peptide" evidence="1">
    <location>
        <begin position="1"/>
        <end position="26"/>
    </location>
</feature>
<sequence>MKNYNILSKRKSVLILSMALVNNIYAIDLCFANSIIDINQKCTSTIKPDNNQKIIIGFNGSIEVDKRNSDAITIDKKTGVSIENNSKILSSNKNGISINNNSHVTNIDNKYDSFIIGRKDGIEISNGSTVNNINNNGTIKGDKEVAIDITHNSKVDTINNHGLIHGGKYGIDVTNNSSVGSINNHGNIKGKHAGIEVHSNSTVDNIHNHGNIQAMKGIKLYRENSQINTIINYKNANIITNEVGIELQENTKINHLNNQGKIQGANGIKVSDKSQLGSLVNSGQIIGTGEYQGPWYAHSGIEVSGKTAKIDSIINQANGIIKGAKGVYIHGGSIDQISNNGIIQGTTEAGIGLYSDFYYTHSSINTIDNTGEISSIKNSAIVVNTGASIDNIHNKGNIHGAKDGIELKFNKDSTNNLETSIKSIQNENLIYGKNNGINIASNGNGSDKFNIENIINSGNIIGENANGIYLQKSKDKSKSTAIKDITLKGNSLIQGGQNGINNESIIGDKNNKKTSIDLQSGSIQGIKHSGILNNGQIYGNISLGINASILGKKYGIFNNNLIDGNISNQGVISGEQSGIYNNSTINGSIFNSNQEAMISTIHNNKKASLKSIENQGTIYLAYNEGTIKGHIKNDGFIDTIHNIGSIKENIQNNAKITNIINDGIIEKNINLGKNSHTQNIINNGTIKEGISIQEQGNVNYLANTGYVKDITSKGNIQEFVNTGTIENDFNINGNMISFANTGNINSVASKGNTKDFTNTGTIKNGFSIDGDMNTLVNSGSIKSITSKGNIQEFVNTGTIENDFNINGNMISFANAGNINSVVSKGNIQDFVNTGTIKNDFSIDGDMNTLVNSGSIKSITSKGNIQEFVNTGTILTSINNEGGSINITNHGNIKGGIINKEGTVNINNFTPTPTNSHKGFNGNLGKTNGYHIQNKKGATTNIKGWFFDDTEYATNEERKENSIIVDGDINGIHVEKVVVSTTKVNVVYDSNTFVADKNGQAIGDKVNNGQGITINNLEDITGLFDFVRTGEKGQYKVKINNNETSGKTLIKSSIYSARLRAINISNMLKDINGKTFGTDFSQVDNMNNSKHNESYGNNADLINELDQTFLTHKNYDSEYFTFAIPYHSYSTINISPSLGEIKNHTSGILAGVQKKLSSDDGILGVYLGYEGADRVQSTQRLSFDDTTYYGGLNYYNIFARDGIKEFFISAGTKFDYTQIDIDKKYKLLPESAKSNSKSFSYGGDIKIGVNLYDTANISMLSPEIGLNYQGMSFKNFSIRHINGLKEHYYASQINFLDTTMAVKWQKPWSDKVRSTISVGGLINLYNDADSTTIQLADYKNEEDISTAKWFTYTQVGLSYAIANNIDLSLNYGGVFNTKTRSHAVYLKAGLWW</sequence>
<evidence type="ECO:0000313" key="4">
    <source>
        <dbReference type="Proteomes" id="UP000364097"/>
    </source>
</evidence>
<dbReference type="RefSeq" id="WP_043019718.1">
    <property type="nucleotide sequence ID" value="NZ_AACKMW020000042.1"/>
</dbReference>
<reference evidence="3" key="1">
    <citation type="submission" date="2019-08" db="EMBL/GenBank/DDBJ databases">
        <title>Rapid identification of Enteric Bacteria from Whole Genome Sequences (WGS) using Average Nucleotide Identity (ANI).</title>
        <authorList>
            <person name="Lane C."/>
        </authorList>
    </citation>
    <scope>NUCLEOTIDE SEQUENCE [LARGE SCALE GENOMIC DNA]</scope>
    <source>
        <strain evidence="3">2010D-8461</strain>
    </source>
</reference>